<sequence>MLLYITRITMQTTTTTRAPRDSTTATAAVYYRIPGFGARVSVYATAPPPTNSTRRKKITLIILISIASLFTLSSQANIEQILVVQIVDDHFAAENRQSAVRQYHERLQGPAEEKSWRHYLV</sequence>
<protein>
    <submittedName>
        <fullName evidence="1">Uncharacterized protein</fullName>
    </submittedName>
</protein>
<proteinExistence type="predicted"/>
<evidence type="ECO:0000313" key="2">
    <source>
        <dbReference type="Proteomes" id="UP000479190"/>
    </source>
</evidence>
<dbReference type="AlphaFoldDB" id="A0A6H5HXX3"/>
<dbReference type="EMBL" id="CADCXV010000258">
    <property type="protein sequence ID" value="CAB0029143.1"/>
    <property type="molecule type" value="Genomic_DNA"/>
</dbReference>
<evidence type="ECO:0000313" key="1">
    <source>
        <dbReference type="EMBL" id="CAB0029143.1"/>
    </source>
</evidence>
<accession>A0A6H5HXX3</accession>
<organism evidence="1 2">
    <name type="scientific">Trichogramma brassicae</name>
    <dbReference type="NCBI Taxonomy" id="86971"/>
    <lineage>
        <taxon>Eukaryota</taxon>
        <taxon>Metazoa</taxon>
        <taxon>Ecdysozoa</taxon>
        <taxon>Arthropoda</taxon>
        <taxon>Hexapoda</taxon>
        <taxon>Insecta</taxon>
        <taxon>Pterygota</taxon>
        <taxon>Neoptera</taxon>
        <taxon>Endopterygota</taxon>
        <taxon>Hymenoptera</taxon>
        <taxon>Apocrita</taxon>
        <taxon>Proctotrupomorpha</taxon>
        <taxon>Chalcidoidea</taxon>
        <taxon>Trichogrammatidae</taxon>
        <taxon>Trichogramma</taxon>
    </lineage>
</organism>
<gene>
    <name evidence="1" type="ORF">TBRA_LOCUS1222</name>
</gene>
<name>A0A6H5HXX3_9HYME</name>
<reference evidence="1 2" key="1">
    <citation type="submission" date="2020-02" db="EMBL/GenBank/DDBJ databases">
        <authorList>
            <person name="Ferguson B K."/>
        </authorList>
    </citation>
    <scope>NUCLEOTIDE SEQUENCE [LARGE SCALE GENOMIC DNA]</scope>
</reference>
<keyword evidence="2" id="KW-1185">Reference proteome</keyword>
<dbReference type="Proteomes" id="UP000479190">
    <property type="component" value="Unassembled WGS sequence"/>
</dbReference>